<dbReference type="OrthoDB" id="5799305at2759"/>
<reference evidence="7" key="1">
    <citation type="submission" date="2011-07" db="EMBL/GenBank/DDBJ databases">
        <authorList>
            <consortium name="Caenorhabditis brenneri Sequencing and Analysis Consortium"/>
            <person name="Wilson R.K."/>
        </authorList>
    </citation>
    <scope>NUCLEOTIDE SEQUENCE [LARGE SCALE GENOMIC DNA]</scope>
    <source>
        <strain evidence="7">PB2801</strain>
    </source>
</reference>
<evidence type="ECO:0000313" key="6">
    <source>
        <dbReference type="EMBL" id="EGT50392.1"/>
    </source>
</evidence>
<sequence length="247" mass="28598">MWATINVKVYEKQGKRLGVVLAAHAVAISAISIFIVIENEDGQELINTCLTFSASKSIGNRIYSMFLGQLILNGVISVMHFVLYKYNKKKKRRNSTSLSEQFQHNENVKTMKQVTPLLFLSNVTIGIYIFVISVVRLYQTYLPPNWYEIIAAILFIMPHMPLMISSRLLYELHRDKKRIVENHERIMANQDIPLSDQFNIPIGNWDTHFEELNGPIVTASQRENTRSLFSKLFCKRRQTRVEVSTIF</sequence>
<name>G0N1S9_CAEBE</name>
<dbReference type="FunCoup" id="G0N1S9">
    <property type="interactions" value="23"/>
</dbReference>
<feature type="transmembrane region" description="Helical" evidence="5">
    <location>
        <begin position="117"/>
        <end position="137"/>
    </location>
</feature>
<feature type="transmembrane region" description="Helical" evidence="5">
    <location>
        <begin position="149"/>
        <end position="170"/>
    </location>
</feature>
<dbReference type="AlphaFoldDB" id="G0N1S9"/>
<dbReference type="PANTHER" id="PTHR31357:SF16">
    <property type="entry name" value="G_PROTEIN_RECEP_F1_2 DOMAIN-CONTAINING PROTEIN-RELATED"/>
    <property type="match status" value="1"/>
</dbReference>
<evidence type="ECO:0000256" key="2">
    <source>
        <dbReference type="ARBA" id="ARBA00022692"/>
    </source>
</evidence>
<dbReference type="EMBL" id="GL379828">
    <property type="protein sequence ID" value="EGT50392.1"/>
    <property type="molecule type" value="Genomic_DNA"/>
</dbReference>
<dbReference type="InParanoid" id="G0N1S9"/>
<dbReference type="InterPro" id="IPR051080">
    <property type="entry name" value="Nematode_rcpt-like_serp_alpha"/>
</dbReference>
<proteinExistence type="predicted"/>
<keyword evidence="3 5" id="KW-1133">Transmembrane helix</keyword>
<keyword evidence="2 5" id="KW-0812">Transmembrane</keyword>
<keyword evidence="7" id="KW-1185">Reference proteome</keyword>
<dbReference type="HOGENOM" id="CLU_1215738_0_0_1"/>
<protein>
    <submittedName>
        <fullName evidence="6">Uncharacterized protein</fullName>
    </submittedName>
</protein>
<evidence type="ECO:0000313" key="7">
    <source>
        <dbReference type="Proteomes" id="UP000008068"/>
    </source>
</evidence>
<dbReference type="GO" id="GO:0004930">
    <property type="term" value="F:G protein-coupled receptor activity"/>
    <property type="evidence" value="ECO:0007669"/>
    <property type="project" value="InterPro"/>
</dbReference>
<dbReference type="GO" id="GO:0004984">
    <property type="term" value="F:olfactory receptor activity"/>
    <property type="evidence" value="ECO:0007669"/>
    <property type="project" value="TreeGrafter"/>
</dbReference>
<feature type="transmembrane region" description="Helical" evidence="5">
    <location>
        <begin position="17"/>
        <end position="37"/>
    </location>
</feature>
<dbReference type="Gene3D" id="1.20.1070.10">
    <property type="entry name" value="Rhodopsin 7-helix transmembrane proteins"/>
    <property type="match status" value="1"/>
</dbReference>
<evidence type="ECO:0000256" key="5">
    <source>
        <dbReference type="SAM" id="Phobius"/>
    </source>
</evidence>
<dbReference type="GO" id="GO:0016020">
    <property type="term" value="C:membrane"/>
    <property type="evidence" value="ECO:0007669"/>
    <property type="project" value="UniProtKB-SubCell"/>
</dbReference>
<keyword evidence="4 5" id="KW-0472">Membrane</keyword>
<organism evidence="7">
    <name type="scientific">Caenorhabditis brenneri</name>
    <name type="common">Nematode worm</name>
    <dbReference type="NCBI Taxonomy" id="135651"/>
    <lineage>
        <taxon>Eukaryota</taxon>
        <taxon>Metazoa</taxon>
        <taxon>Ecdysozoa</taxon>
        <taxon>Nematoda</taxon>
        <taxon>Chromadorea</taxon>
        <taxon>Rhabditida</taxon>
        <taxon>Rhabditina</taxon>
        <taxon>Rhabditomorpha</taxon>
        <taxon>Rhabditoidea</taxon>
        <taxon>Rhabditidae</taxon>
        <taxon>Peloderinae</taxon>
        <taxon>Caenorhabditis</taxon>
    </lineage>
</organism>
<comment type="subcellular location">
    <subcellularLocation>
        <location evidence="1">Membrane</location>
        <topology evidence="1">Multi-pass membrane protein</topology>
    </subcellularLocation>
</comment>
<evidence type="ECO:0000256" key="4">
    <source>
        <dbReference type="ARBA" id="ARBA00023136"/>
    </source>
</evidence>
<dbReference type="Pfam" id="PF02117">
    <property type="entry name" value="7TM_GPCR_Sra"/>
    <property type="match status" value="1"/>
</dbReference>
<evidence type="ECO:0000256" key="3">
    <source>
        <dbReference type="ARBA" id="ARBA00022989"/>
    </source>
</evidence>
<dbReference type="Proteomes" id="UP000008068">
    <property type="component" value="Unassembled WGS sequence"/>
</dbReference>
<feature type="transmembrane region" description="Helical" evidence="5">
    <location>
        <begin position="62"/>
        <end position="84"/>
    </location>
</feature>
<dbReference type="InterPro" id="IPR000344">
    <property type="entry name" value="7TM_GPCR_serpentine_rcpt_Sra"/>
</dbReference>
<evidence type="ECO:0000256" key="1">
    <source>
        <dbReference type="ARBA" id="ARBA00004141"/>
    </source>
</evidence>
<dbReference type="eggNOG" id="ENOG502T068">
    <property type="taxonomic scope" value="Eukaryota"/>
</dbReference>
<accession>G0N1S9</accession>
<gene>
    <name evidence="6" type="ORF">CAEBREN_11724</name>
</gene>
<dbReference type="PANTHER" id="PTHR31357">
    <property type="entry name" value="SERPENTINE RECEPTOR CLASS ALPHA-10"/>
    <property type="match status" value="1"/>
</dbReference>